<dbReference type="InterPro" id="IPR025286">
    <property type="entry name" value="MOFRL_assoc_dom"/>
</dbReference>
<evidence type="ECO:0000256" key="4">
    <source>
        <dbReference type="ARBA" id="ARBA00020720"/>
    </source>
</evidence>
<evidence type="ECO:0000256" key="3">
    <source>
        <dbReference type="ARBA" id="ARBA00012101"/>
    </source>
</evidence>
<keyword evidence="7" id="KW-0418">Kinase</keyword>
<dbReference type="AlphaFoldDB" id="A0A9N9MMN3"/>
<dbReference type="InterPro" id="IPR039760">
    <property type="entry name" value="MOFRL_protein"/>
</dbReference>
<keyword evidence="5" id="KW-0808">Transferase</keyword>
<organism evidence="11 12">
    <name type="scientific">Ceutorhynchus assimilis</name>
    <name type="common">cabbage seed weevil</name>
    <dbReference type="NCBI Taxonomy" id="467358"/>
    <lineage>
        <taxon>Eukaryota</taxon>
        <taxon>Metazoa</taxon>
        <taxon>Ecdysozoa</taxon>
        <taxon>Arthropoda</taxon>
        <taxon>Hexapoda</taxon>
        <taxon>Insecta</taxon>
        <taxon>Pterygota</taxon>
        <taxon>Neoptera</taxon>
        <taxon>Endopterygota</taxon>
        <taxon>Coleoptera</taxon>
        <taxon>Polyphaga</taxon>
        <taxon>Cucujiformia</taxon>
        <taxon>Curculionidae</taxon>
        <taxon>Ceutorhynchinae</taxon>
        <taxon>Ceutorhynchus</taxon>
    </lineage>
</organism>
<dbReference type="GO" id="GO:0005524">
    <property type="term" value="F:ATP binding"/>
    <property type="evidence" value="ECO:0007669"/>
    <property type="project" value="UniProtKB-KW"/>
</dbReference>
<evidence type="ECO:0000313" key="11">
    <source>
        <dbReference type="EMBL" id="CAG9765422.1"/>
    </source>
</evidence>
<evidence type="ECO:0000256" key="6">
    <source>
        <dbReference type="ARBA" id="ARBA00022741"/>
    </source>
</evidence>
<keyword evidence="12" id="KW-1185">Reference proteome</keyword>
<evidence type="ECO:0000256" key="5">
    <source>
        <dbReference type="ARBA" id="ARBA00022679"/>
    </source>
</evidence>
<dbReference type="Pfam" id="PF05161">
    <property type="entry name" value="MOFRL"/>
    <property type="match status" value="1"/>
</dbReference>
<evidence type="ECO:0000259" key="9">
    <source>
        <dbReference type="Pfam" id="PF05161"/>
    </source>
</evidence>
<proteinExistence type="inferred from homology"/>
<name>A0A9N9MMN3_9CUCU</name>
<feature type="domain" description="MOFRL-associated" evidence="10">
    <location>
        <begin position="7"/>
        <end position="244"/>
    </location>
</feature>
<keyword evidence="6" id="KW-0547">Nucleotide-binding</keyword>
<sequence length="465" mass="50530">MSNFKVLRDIFNGAVKSVQPTTIINKQVKVLERHLWVNNQAFPLTKACYAVGFGKAVLGMALELERALGSHLERALVTVPKGIFHEEQSSKIDFIEGAKDNLPDKEAMEGALKIKHLVEELGEEDLLIVLISGGGSALLPLPRPPITLEEKCAIVKELSRSGATIQELNTVRQQLSLLKGGGLAKLAKPCRVVSLILSDVVNDPVDLIASGPTVEIGDKSADAIEILSRYNLYESAPISIRSVLNSPPESKSKDDQFENVANIIIGNNRIAVEESRKLALQNGLQCVIVSNKVEDTVENLSQAYSNLAQNILKGNLQKIQQILEQLPFKLEPEAIENVQGLCLNKPVLLIFAGEPTLKVTGQGKGGRNQQLALAVANKLERSNSGTVTFLSAGTDGVDGPTDAAGAIVSSELIYENAQNYLDDNDCYSFFEKFNNGNCFVKIGHTGTNVMDLHYLLIEPNVRRNS</sequence>
<dbReference type="Proteomes" id="UP001152799">
    <property type="component" value="Chromosome 2"/>
</dbReference>
<gene>
    <name evidence="11" type="ORF">CEUTPL_LOCUS6028</name>
</gene>
<reference evidence="11" key="1">
    <citation type="submission" date="2022-01" db="EMBL/GenBank/DDBJ databases">
        <authorList>
            <person name="King R."/>
        </authorList>
    </citation>
    <scope>NUCLEOTIDE SEQUENCE</scope>
</reference>
<dbReference type="InterPro" id="IPR038614">
    <property type="entry name" value="GK_N_sf"/>
</dbReference>
<evidence type="ECO:0000313" key="12">
    <source>
        <dbReference type="Proteomes" id="UP001152799"/>
    </source>
</evidence>
<evidence type="ECO:0000256" key="7">
    <source>
        <dbReference type="ARBA" id="ARBA00022777"/>
    </source>
</evidence>
<evidence type="ECO:0000256" key="2">
    <source>
        <dbReference type="ARBA" id="ARBA00005393"/>
    </source>
</evidence>
<dbReference type="OrthoDB" id="44918at2759"/>
<dbReference type="InterPro" id="IPR007835">
    <property type="entry name" value="MOFRL"/>
</dbReference>
<comment type="similarity">
    <text evidence="2">Belongs to the glycerate kinase type-2 family.</text>
</comment>
<evidence type="ECO:0000256" key="1">
    <source>
        <dbReference type="ARBA" id="ARBA00000694"/>
    </source>
</evidence>
<dbReference type="PANTHER" id="PTHR12227:SF0">
    <property type="entry name" value="GLYCERATE KINASE"/>
    <property type="match status" value="1"/>
</dbReference>
<dbReference type="GO" id="GO:0008887">
    <property type="term" value="F:glycerate kinase activity"/>
    <property type="evidence" value="ECO:0007669"/>
    <property type="project" value="UniProtKB-EC"/>
</dbReference>
<evidence type="ECO:0000256" key="8">
    <source>
        <dbReference type="ARBA" id="ARBA00022840"/>
    </source>
</evidence>
<dbReference type="FunFam" id="3.40.50.10180:FF:000001">
    <property type="entry name" value="Glycerate kinase"/>
    <property type="match status" value="1"/>
</dbReference>
<evidence type="ECO:0000259" key="10">
    <source>
        <dbReference type="Pfam" id="PF13660"/>
    </source>
</evidence>
<protein>
    <recommendedName>
        <fullName evidence="4">Glycerate kinase</fullName>
        <ecNumber evidence="3">2.7.1.31</ecNumber>
    </recommendedName>
</protein>
<dbReference type="Gene3D" id="3.40.50.10180">
    <property type="entry name" value="Glycerate kinase, MOFRL-like N-terminal domain"/>
    <property type="match status" value="1"/>
</dbReference>
<dbReference type="SUPFAM" id="SSF82544">
    <property type="entry name" value="GckA/TtuD-like"/>
    <property type="match status" value="1"/>
</dbReference>
<dbReference type="InterPro" id="IPR037035">
    <property type="entry name" value="GK-like_C_sf"/>
</dbReference>
<comment type="catalytic activity">
    <reaction evidence="1">
        <text>(R)-glycerate + ATP = (2R)-3-phosphoglycerate + ADP + H(+)</text>
        <dbReference type="Rhea" id="RHEA:23516"/>
        <dbReference type="ChEBI" id="CHEBI:15378"/>
        <dbReference type="ChEBI" id="CHEBI:16659"/>
        <dbReference type="ChEBI" id="CHEBI:30616"/>
        <dbReference type="ChEBI" id="CHEBI:58272"/>
        <dbReference type="ChEBI" id="CHEBI:456216"/>
        <dbReference type="EC" id="2.7.1.31"/>
    </reaction>
</comment>
<dbReference type="EC" id="2.7.1.31" evidence="3"/>
<keyword evidence="8" id="KW-0067">ATP-binding</keyword>
<feature type="domain" description="MOFRL" evidence="9">
    <location>
        <begin position="348"/>
        <end position="451"/>
    </location>
</feature>
<dbReference type="Gene3D" id="3.40.1480.10">
    <property type="entry name" value="MOFRL domain"/>
    <property type="match status" value="1"/>
</dbReference>
<dbReference type="GO" id="GO:0005737">
    <property type="term" value="C:cytoplasm"/>
    <property type="evidence" value="ECO:0007669"/>
    <property type="project" value="TreeGrafter"/>
</dbReference>
<dbReference type="Pfam" id="PF13660">
    <property type="entry name" value="DUF4147"/>
    <property type="match status" value="1"/>
</dbReference>
<dbReference type="EMBL" id="OU892278">
    <property type="protein sequence ID" value="CAG9765422.1"/>
    <property type="molecule type" value="Genomic_DNA"/>
</dbReference>
<accession>A0A9N9MMN3</accession>
<dbReference type="PANTHER" id="PTHR12227">
    <property type="entry name" value="GLYCERATE KINASE"/>
    <property type="match status" value="1"/>
</dbReference>